<proteinExistence type="predicted"/>
<keyword evidence="2" id="KW-1185">Reference proteome</keyword>
<evidence type="ECO:0000313" key="2">
    <source>
        <dbReference type="Proteomes" id="UP001185737"/>
    </source>
</evidence>
<dbReference type="Proteomes" id="UP001185737">
    <property type="component" value="Unassembled WGS sequence"/>
</dbReference>
<sequence>MTTHSGHRNREHAAAVAATVMGIRGVLSALDGVEYAETPPAFSFVALTHPQNGTPDATA</sequence>
<gene>
    <name evidence="1" type="ORF">R3Q59_02550</name>
</gene>
<comment type="caution">
    <text evidence="1">The sequence shown here is derived from an EMBL/GenBank/DDBJ whole genome shotgun (WGS) entry which is preliminary data.</text>
</comment>
<dbReference type="RefSeq" id="WP_283331857.1">
    <property type="nucleotide sequence ID" value="NZ_JAWLKA010000001.1"/>
</dbReference>
<evidence type="ECO:0000313" key="1">
    <source>
        <dbReference type="EMBL" id="MDV6279378.1"/>
    </source>
</evidence>
<organism evidence="1 2">
    <name type="scientific">Rhodococcus jostii</name>
    <dbReference type="NCBI Taxonomy" id="132919"/>
    <lineage>
        <taxon>Bacteria</taxon>
        <taxon>Bacillati</taxon>
        <taxon>Actinomycetota</taxon>
        <taxon>Actinomycetes</taxon>
        <taxon>Mycobacteriales</taxon>
        <taxon>Nocardiaceae</taxon>
        <taxon>Rhodococcus</taxon>
    </lineage>
</organism>
<dbReference type="EMBL" id="JAWLKA010000001">
    <property type="protein sequence ID" value="MDV6279378.1"/>
    <property type="molecule type" value="Genomic_DNA"/>
</dbReference>
<protein>
    <submittedName>
        <fullName evidence="1">Uncharacterized protein</fullName>
    </submittedName>
</protein>
<name>A0ABU4C7H5_RHOJO</name>
<reference evidence="1 2" key="1">
    <citation type="submission" date="2023-10" db="EMBL/GenBank/DDBJ databases">
        <title>Development of a sustainable strategy for remediation of hydrocarbon-contaminated territories based on the waste exchange concept.</title>
        <authorList>
            <person name="Krivoruchko A."/>
        </authorList>
    </citation>
    <scope>NUCLEOTIDE SEQUENCE [LARGE SCALE GENOMIC DNA]</scope>
    <source>
        <strain evidence="1 2">IEGM 60</strain>
    </source>
</reference>
<accession>A0ABU4C7H5</accession>